<protein>
    <recommendedName>
        <fullName evidence="2">NAD-dependent epimerase/dehydratase domain-containing protein</fullName>
    </recommendedName>
</protein>
<dbReference type="SUPFAM" id="SSF51735">
    <property type="entry name" value="NAD(P)-binding Rossmann-fold domains"/>
    <property type="match status" value="1"/>
</dbReference>
<accession>A0A368R846</accession>
<dbReference type="OrthoDB" id="2735536at2759"/>
<reference evidence="3" key="2">
    <citation type="submission" date="2015-07" db="EMBL/GenBank/DDBJ databases">
        <authorList>
            <person name="Noorani M."/>
        </authorList>
    </citation>
    <scope>NUCLEOTIDE SEQUENCE</scope>
    <source>
        <strain evidence="3">Yugu1</strain>
    </source>
</reference>
<dbReference type="PANTHER" id="PTHR10366:SF822">
    <property type="entry name" value="CINNAMOYL-COA REDUCTASE-LIKE SNL6"/>
    <property type="match status" value="1"/>
</dbReference>
<organism evidence="3">
    <name type="scientific">Setaria italica</name>
    <name type="common">Foxtail millet</name>
    <name type="synonym">Panicum italicum</name>
    <dbReference type="NCBI Taxonomy" id="4555"/>
    <lineage>
        <taxon>Eukaryota</taxon>
        <taxon>Viridiplantae</taxon>
        <taxon>Streptophyta</taxon>
        <taxon>Embryophyta</taxon>
        <taxon>Tracheophyta</taxon>
        <taxon>Spermatophyta</taxon>
        <taxon>Magnoliopsida</taxon>
        <taxon>Liliopsida</taxon>
        <taxon>Poales</taxon>
        <taxon>Poaceae</taxon>
        <taxon>PACMAD clade</taxon>
        <taxon>Panicoideae</taxon>
        <taxon>Panicodae</taxon>
        <taxon>Paniceae</taxon>
        <taxon>Cenchrinae</taxon>
        <taxon>Setaria</taxon>
    </lineage>
</organism>
<reference evidence="3" key="1">
    <citation type="journal article" date="2012" name="Nat. Biotechnol.">
        <title>Reference genome sequence of the model plant Setaria.</title>
        <authorList>
            <person name="Bennetzen J.L."/>
            <person name="Schmutz J."/>
            <person name="Wang H."/>
            <person name="Percifield R."/>
            <person name="Hawkins J."/>
            <person name="Pontaroli A.C."/>
            <person name="Estep M."/>
            <person name="Feng L."/>
            <person name="Vaughn J.N."/>
            <person name="Grimwood J."/>
            <person name="Jenkins J."/>
            <person name="Barry K."/>
            <person name="Lindquist E."/>
            <person name="Hellsten U."/>
            <person name="Deshpande S."/>
            <person name="Wang X."/>
            <person name="Wu X."/>
            <person name="Mitros T."/>
            <person name="Triplett J."/>
            <person name="Yang X."/>
            <person name="Ye C.Y."/>
            <person name="Mauro-Herrera M."/>
            <person name="Wang L."/>
            <person name="Li P."/>
            <person name="Sharma M."/>
            <person name="Sharma R."/>
            <person name="Ronald P.C."/>
            <person name="Panaud O."/>
            <person name="Kellogg E.A."/>
            <person name="Brutnell T.P."/>
            <person name="Doust A.N."/>
            <person name="Tuskan G.A."/>
            <person name="Rokhsar D."/>
            <person name="Devos K.M."/>
        </authorList>
    </citation>
    <scope>NUCLEOTIDE SEQUENCE [LARGE SCALE GENOMIC DNA]</scope>
    <source>
        <strain evidence="3">Yugu1</strain>
    </source>
</reference>
<name>A0A368R846_SETIT</name>
<gene>
    <name evidence="3" type="ORF">SETIT_5G239700v2</name>
</gene>
<proteinExistence type="predicted"/>
<sequence length="312" mass="33154">MGVLRSTQSLQAEVDELRAALLGGGGGHGGAAAGWRRSAGHAGAKRAPGADAGGAEARAVCVTGGISFVGFAVVDRLLRHGYTVRLALETQEDVDKLREMEMFGEDGRDGVWTVMANVMDPESLHRAFDGCAGVFHTSAFVDPGGMSGYTLWFALGKTAAEKAAWRAARGRDLKLVTICPALVTGPGFRRRNSTASIAYLKGARAMLSDGLLATANVETVAEAHVRAYEAMGDNTAGGRYICYDHVVRRPEEFTELERQLAMPGGAAAAAAAAQGAGDDRPARFELCKRKLGRLMSARRRCTYDTYYSVAFD</sequence>
<dbReference type="GO" id="GO:0016491">
    <property type="term" value="F:oxidoreductase activity"/>
    <property type="evidence" value="ECO:0007669"/>
    <property type="project" value="UniProtKB-KW"/>
</dbReference>
<dbReference type="InterPro" id="IPR036291">
    <property type="entry name" value="NAD(P)-bd_dom_sf"/>
</dbReference>
<dbReference type="PANTHER" id="PTHR10366">
    <property type="entry name" value="NAD DEPENDENT EPIMERASE/DEHYDRATASE"/>
    <property type="match status" value="1"/>
</dbReference>
<dbReference type="InterPro" id="IPR001509">
    <property type="entry name" value="Epimerase_deHydtase"/>
</dbReference>
<evidence type="ECO:0000313" key="3">
    <source>
        <dbReference type="EMBL" id="RCV26361.1"/>
    </source>
</evidence>
<dbReference type="AlphaFoldDB" id="A0A368R846"/>
<keyword evidence="1" id="KW-0560">Oxidoreductase</keyword>
<evidence type="ECO:0000259" key="2">
    <source>
        <dbReference type="Pfam" id="PF01370"/>
    </source>
</evidence>
<feature type="domain" description="NAD-dependent epimerase/dehydratase" evidence="2">
    <location>
        <begin position="60"/>
        <end position="139"/>
    </location>
</feature>
<dbReference type="EMBL" id="CM003532">
    <property type="protein sequence ID" value="RCV26361.1"/>
    <property type="molecule type" value="Genomic_DNA"/>
</dbReference>
<evidence type="ECO:0000256" key="1">
    <source>
        <dbReference type="ARBA" id="ARBA00023002"/>
    </source>
</evidence>
<dbReference type="Gene3D" id="3.40.50.720">
    <property type="entry name" value="NAD(P)-binding Rossmann-like Domain"/>
    <property type="match status" value="2"/>
</dbReference>
<dbReference type="Pfam" id="PF01370">
    <property type="entry name" value="Epimerase"/>
    <property type="match status" value="1"/>
</dbReference>
<dbReference type="InterPro" id="IPR050425">
    <property type="entry name" value="NAD(P)_dehydrat-like"/>
</dbReference>